<dbReference type="EMBL" id="LATX01002467">
    <property type="protein sequence ID" value="KTB28690.1"/>
    <property type="molecule type" value="Genomic_DNA"/>
</dbReference>
<proteinExistence type="predicted"/>
<name>A0A0W0EXP9_MONRR</name>
<dbReference type="Proteomes" id="UP000054988">
    <property type="component" value="Unassembled WGS sequence"/>
</dbReference>
<comment type="caution">
    <text evidence="2">The sequence shown here is derived from an EMBL/GenBank/DDBJ whole genome shotgun (WGS) entry which is preliminary data.</text>
</comment>
<accession>A0A0W0EXP9</accession>
<evidence type="ECO:0000313" key="2">
    <source>
        <dbReference type="EMBL" id="KTB28690.1"/>
    </source>
</evidence>
<reference evidence="2 3" key="1">
    <citation type="submission" date="2015-12" db="EMBL/GenBank/DDBJ databases">
        <title>Draft genome sequence of Moniliophthora roreri, the causal agent of frosty pod rot of cacao.</title>
        <authorList>
            <person name="Aime M.C."/>
            <person name="Diaz-Valderrama J.R."/>
            <person name="Kijpornyongpan T."/>
            <person name="Phillips-Mora W."/>
        </authorList>
    </citation>
    <scope>NUCLEOTIDE SEQUENCE [LARGE SCALE GENOMIC DNA]</scope>
    <source>
        <strain evidence="2 3">MCA 2952</strain>
    </source>
</reference>
<organism evidence="2 3">
    <name type="scientific">Moniliophthora roreri</name>
    <name type="common">Frosty pod rot fungus</name>
    <name type="synonym">Monilia roreri</name>
    <dbReference type="NCBI Taxonomy" id="221103"/>
    <lineage>
        <taxon>Eukaryota</taxon>
        <taxon>Fungi</taxon>
        <taxon>Dikarya</taxon>
        <taxon>Basidiomycota</taxon>
        <taxon>Agaricomycotina</taxon>
        <taxon>Agaricomycetes</taxon>
        <taxon>Agaricomycetidae</taxon>
        <taxon>Agaricales</taxon>
        <taxon>Marasmiineae</taxon>
        <taxon>Marasmiaceae</taxon>
        <taxon>Moniliophthora</taxon>
    </lineage>
</organism>
<sequence length="178" mass="18951">MPTYTFKERNIFKSAVVSSEDGLVAYDIHPDKGNKGSITIRTLKAGVDTTIAEIHIKTKECIVGGRVMEIRKEAPEIPFEFTASDGTTYKWTGAATGFGALVTKEGQHPAASFDKRGSRATLEVYPEVAGITDEILASIIYVKSFLHGGKDAAGTGYGPAMAISSLGDVLQHALSAIN</sequence>
<dbReference type="AlphaFoldDB" id="A0A0W0EXP9"/>
<dbReference type="Pfam" id="PF20236">
    <property type="entry name" value="DUF6593"/>
    <property type="match status" value="1"/>
</dbReference>
<feature type="domain" description="DUF6593" evidence="1">
    <location>
        <begin position="15"/>
        <end position="143"/>
    </location>
</feature>
<protein>
    <recommendedName>
        <fullName evidence="1">DUF6593 domain-containing protein</fullName>
    </recommendedName>
</protein>
<gene>
    <name evidence="2" type="ORF">WG66_18695</name>
</gene>
<evidence type="ECO:0000259" key="1">
    <source>
        <dbReference type="Pfam" id="PF20236"/>
    </source>
</evidence>
<dbReference type="InterPro" id="IPR046528">
    <property type="entry name" value="DUF6593"/>
</dbReference>
<evidence type="ECO:0000313" key="3">
    <source>
        <dbReference type="Proteomes" id="UP000054988"/>
    </source>
</evidence>